<proteinExistence type="predicted"/>
<protein>
    <submittedName>
        <fullName evidence="1">Uncharacterized protein</fullName>
    </submittedName>
</protein>
<organism evidence="1">
    <name type="scientific">marine sediment metagenome</name>
    <dbReference type="NCBI Taxonomy" id="412755"/>
    <lineage>
        <taxon>unclassified sequences</taxon>
        <taxon>metagenomes</taxon>
        <taxon>ecological metagenomes</taxon>
    </lineage>
</organism>
<sequence length="128" mass="15043">MRTYIIIKKRPGNYKIFDIAEKKTNTRGYWLDQGKLHQDNIKINETNTYKSAVNQAKQIIREKNQLCVFITHLNHAYLVNKNGKVIAYYSTKRIYKITGHTQLKDLINKYKGLTLHQTRQGLKAEVYA</sequence>
<dbReference type="EMBL" id="LAZR01013017">
    <property type="protein sequence ID" value="KKM23975.1"/>
    <property type="molecule type" value="Genomic_DNA"/>
</dbReference>
<comment type="caution">
    <text evidence="1">The sequence shown here is derived from an EMBL/GenBank/DDBJ whole genome shotgun (WGS) entry which is preliminary data.</text>
</comment>
<gene>
    <name evidence="1" type="ORF">LCGC14_1609810</name>
</gene>
<evidence type="ECO:0000313" key="1">
    <source>
        <dbReference type="EMBL" id="KKM23975.1"/>
    </source>
</evidence>
<reference evidence="1" key="1">
    <citation type="journal article" date="2015" name="Nature">
        <title>Complex archaea that bridge the gap between prokaryotes and eukaryotes.</title>
        <authorList>
            <person name="Spang A."/>
            <person name="Saw J.H."/>
            <person name="Jorgensen S.L."/>
            <person name="Zaremba-Niedzwiedzka K."/>
            <person name="Martijn J."/>
            <person name="Lind A.E."/>
            <person name="van Eijk R."/>
            <person name="Schleper C."/>
            <person name="Guy L."/>
            <person name="Ettema T.J."/>
        </authorList>
    </citation>
    <scope>NUCLEOTIDE SEQUENCE</scope>
</reference>
<accession>A0A0F9L8W8</accession>
<name>A0A0F9L8W8_9ZZZZ</name>
<dbReference type="AlphaFoldDB" id="A0A0F9L8W8"/>